<evidence type="ECO:0000313" key="10">
    <source>
        <dbReference type="Proteomes" id="UP000255108"/>
    </source>
</evidence>
<proteinExistence type="inferred from homology"/>
<dbReference type="GO" id="GO:0003796">
    <property type="term" value="F:lysozyme activity"/>
    <property type="evidence" value="ECO:0007669"/>
    <property type="project" value="UniProtKB-EC"/>
</dbReference>
<dbReference type="HAMAP" id="MF_04110">
    <property type="entry name" value="ENDOLYSIN_T4"/>
    <property type="match status" value="1"/>
</dbReference>
<dbReference type="GO" id="GO:0042742">
    <property type="term" value="P:defense response to bacterium"/>
    <property type="evidence" value="ECO:0007669"/>
    <property type="project" value="UniProtKB-KW"/>
</dbReference>
<dbReference type="Proteomes" id="UP000255108">
    <property type="component" value="Unassembled WGS sequence"/>
</dbReference>
<dbReference type="PANTHER" id="PTHR38107:SF3">
    <property type="entry name" value="LYSOZYME RRRD-RELATED"/>
    <property type="match status" value="1"/>
</dbReference>
<sequence>MNKKIISAAVAAAIGLATPVVMHFEGLRTAAYQDPVGIPTICWGHTGAEVKLGQKNSVEACKDLLAADLLTANRAIDACVTMPLTANQRGAFASFTFNVGGGKFCRSSLLKKLNAGDTAGACAELSKWVYAGGEKLPGLVRRRAAERALCEETS</sequence>
<name>A0A377Q8V6_9NEIS</name>
<protein>
    <recommendedName>
        <fullName evidence="6">Lysozyme</fullName>
        <ecNumber evidence="6">3.2.1.17</ecNumber>
    </recommendedName>
</protein>
<evidence type="ECO:0000256" key="5">
    <source>
        <dbReference type="ARBA" id="ARBA00023295"/>
    </source>
</evidence>
<dbReference type="EC" id="3.2.1.17" evidence="6"/>
<dbReference type="GO" id="GO:0031640">
    <property type="term" value="P:killing of cells of another organism"/>
    <property type="evidence" value="ECO:0007669"/>
    <property type="project" value="UniProtKB-KW"/>
</dbReference>
<evidence type="ECO:0000256" key="1">
    <source>
        <dbReference type="ARBA" id="ARBA00000632"/>
    </source>
</evidence>
<dbReference type="GO" id="GO:0016998">
    <property type="term" value="P:cell wall macromolecule catabolic process"/>
    <property type="evidence" value="ECO:0007669"/>
    <property type="project" value="InterPro"/>
</dbReference>
<organism evidence="8 10">
    <name type="scientific">Iodobacter fluviatilis</name>
    <dbReference type="NCBI Taxonomy" id="537"/>
    <lineage>
        <taxon>Bacteria</taxon>
        <taxon>Pseudomonadati</taxon>
        <taxon>Pseudomonadota</taxon>
        <taxon>Betaproteobacteria</taxon>
        <taxon>Neisseriales</taxon>
        <taxon>Chitinibacteraceae</taxon>
        <taxon>Iodobacter</taxon>
    </lineage>
</organism>
<dbReference type="AlphaFoldDB" id="A0A377Q8V6"/>
<dbReference type="InterPro" id="IPR034690">
    <property type="entry name" value="Endolysin_T4_type"/>
</dbReference>
<dbReference type="GO" id="GO:0009253">
    <property type="term" value="P:peptidoglycan catabolic process"/>
    <property type="evidence" value="ECO:0007669"/>
    <property type="project" value="InterPro"/>
</dbReference>
<dbReference type="InterPro" id="IPR023347">
    <property type="entry name" value="Lysozyme_dom_sf"/>
</dbReference>
<reference evidence="8 10" key="1">
    <citation type="submission" date="2018-06" db="EMBL/GenBank/DDBJ databases">
        <authorList>
            <consortium name="Pathogen Informatics"/>
            <person name="Doyle S."/>
        </authorList>
    </citation>
    <scope>NUCLEOTIDE SEQUENCE [LARGE SCALE GENOMIC DNA]</scope>
    <source>
        <strain evidence="8 10">NCTC11159</strain>
    </source>
</reference>
<dbReference type="Proteomes" id="UP000295794">
    <property type="component" value="Unassembled WGS sequence"/>
</dbReference>
<dbReference type="OrthoDB" id="5327667at2"/>
<evidence type="ECO:0000313" key="8">
    <source>
        <dbReference type="EMBL" id="STQ91716.1"/>
    </source>
</evidence>
<dbReference type="Pfam" id="PF00959">
    <property type="entry name" value="Phage_lysozyme"/>
    <property type="match status" value="1"/>
</dbReference>
<dbReference type="PANTHER" id="PTHR38107">
    <property type="match status" value="1"/>
</dbReference>
<dbReference type="InterPro" id="IPR043688">
    <property type="entry name" value="SAR_endolysin-like"/>
</dbReference>
<keyword evidence="2 6" id="KW-0929">Antimicrobial</keyword>
<feature type="chain" id="PRO_5016853651" description="Lysozyme" evidence="7">
    <location>
        <begin position="24"/>
        <end position="154"/>
    </location>
</feature>
<reference evidence="9 11" key="2">
    <citation type="submission" date="2019-03" db="EMBL/GenBank/DDBJ databases">
        <title>Genomic Encyclopedia of Type Strains, Phase IV (KMG-IV): sequencing the most valuable type-strain genomes for metagenomic binning, comparative biology and taxonomic classification.</title>
        <authorList>
            <person name="Goeker M."/>
        </authorList>
    </citation>
    <scope>NUCLEOTIDE SEQUENCE [LARGE SCALE GENOMIC DNA]</scope>
    <source>
        <strain evidence="9 11">DSM 3764</strain>
    </source>
</reference>
<keyword evidence="3 6" id="KW-0081">Bacteriolytic enzyme</keyword>
<evidence type="ECO:0000256" key="3">
    <source>
        <dbReference type="ARBA" id="ARBA00022638"/>
    </source>
</evidence>
<dbReference type="Gene3D" id="1.10.530.40">
    <property type="match status" value="1"/>
</dbReference>
<comment type="catalytic activity">
    <reaction evidence="1 6">
        <text>Hydrolysis of (1-&gt;4)-beta-linkages between N-acetylmuramic acid and N-acetyl-D-glucosamine residues in a peptidoglycan and between N-acetyl-D-glucosamine residues in chitodextrins.</text>
        <dbReference type="EC" id="3.2.1.17"/>
    </reaction>
</comment>
<evidence type="ECO:0000256" key="6">
    <source>
        <dbReference type="RuleBase" id="RU003788"/>
    </source>
</evidence>
<evidence type="ECO:0000256" key="2">
    <source>
        <dbReference type="ARBA" id="ARBA00022529"/>
    </source>
</evidence>
<evidence type="ECO:0000256" key="7">
    <source>
        <dbReference type="SAM" id="SignalP"/>
    </source>
</evidence>
<dbReference type="EMBL" id="SMBT01000025">
    <property type="protein sequence ID" value="TCU81200.1"/>
    <property type="molecule type" value="Genomic_DNA"/>
</dbReference>
<dbReference type="InterPro" id="IPR002196">
    <property type="entry name" value="Glyco_hydro_24"/>
</dbReference>
<keyword evidence="11" id="KW-1185">Reference proteome</keyword>
<keyword evidence="4 6" id="KW-0378">Hydrolase</keyword>
<evidence type="ECO:0000313" key="9">
    <source>
        <dbReference type="EMBL" id="TCU81200.1"/>
    </source>
</evidence>
<comment type="similarity">
    <text evidence="6">Belongs to the glycosyl hydrolase 24 family.</text>
</comment>
<dbReference type="InterPro" id="IPR051018">
    <property type="entry name" value="Bacteriophage_GH24"/>
</dbReference>
<dbReference type="RefSeq" id="WP_115227897.1">
    <property type="nucleotide sequence ID" value="NZ_CAWOLO010000025.1"/>
</dbReference>
<dbReference type="SUPFAM" id="SSF53955">
    <property type="entry name" value="Lysozyme-like"/>
    <property type="match status" value="1"/>
</dbReference>
<dbReference type="InterPro" id="IPR023346">
    <property type="entry name" value="Lysozyme-like_dom_sf"/>
</dbReference>
<dbReference type="EMBL" id="UGHR01000001">
    <property type="protein sequence ID" value="STQ91716.1"/>
    <property type="molecule type" value="Genomic_DNA"/>
</dbReference>
<gene>
    <name evidence="9" type="ORF">EV682_1253</name>
    <name evidence="8" type="ORF">NCTC11159_02793</name>
</gene>
<accession>A0A377Q8V6</accession>
<dbReference type="CDD" id="cd16900">
    <property type="entry name" value="endolysin_R21-like"/>
    <property type="match status" value="1"/>
</dbReference>
<keyword evidence="7" id="KW-0732">Signal</keyword>
<dbReference type="HAMAP" id="MF_04136">
    <property type="entry name" value="SAR_ENDOLYSIN"/>
    <property type="match status" value="1"/>
</dbReference>
<feature type="signal peptide" evidence="7">
    <location>
        <begin position="1"/>
        <end position="23"/>
    </location>
</feature>
<evidence type="ECO:0000313" key="11">
    <source>
        <dbReference type="Proteomes" id="UP000295794"/>
    </source>
</evidence>
<keyword evidence="5 6" id="KW-0326">Glycosidase</keyword>
<evidence type="ECO:0000256" key="4">
    <source>
        <dbReference type="ARBA" id="ARBA00022801"/>
    </source>
</evidence>